<protein>
    <recommendedName>
        <fullName evidence="6">Transcription antitermination protein NusB</fullName>
    </recommendedName>
    <alternativeName>
        <fullName evidence="6">Antitermination factor NusB</fullName>
    </alternativeName>
</protein>
<feature type="domain" description="NusB/RsmB/TIM44" evidence="7">
    <location>
        <begin position="14"/>
        <end position="146"/>
    </location>
</feature>
<dbReference type="GO" id="GO:0005829">
    <property type="term" value="C:cytosol"/>
    <property type="evidence" value="ECO:0007669"/>
    <property type="project" value="TreeGrafter"/>
</dbReference>
<accession>A0A8J7TUJ7</accession>
<keyword evidence="2 6" id="KW-0889">Transcription antitermination</keyword>
<organism evidence="8 9">
    <name type="scientific">Candidatus Paracaedimonas acanthamoebae</name>
    <dbReference type="NCBI Taxonomy" id="244581"/>
    <lineage>
        <taxon>Bacteria</taxon>
        <taxon>Pseudomonadati</taxon>
        <taxon>Pseudomonadota</taxon>
        <taxon>Alphaproteobacteria</taxon>
        <taxon>Holosporales</taxon>
        <taxon>Caedimonadaceae</taxon>
        <taxon>Candidatus Paracaedimonas</taxon>
    </lineage>
</organism>
<evidence type="ECO:0000256" key="1">
    <source>
        <dbReference type="ARBA" id="ARBA00005952"/>
    </source>
</evidence>
<dbReference type="PANTHER" id="PTHR11078:SF3">
    <property type="entry name" value="ANTITERMINATION NUSB DOMAIN-CONTAINING PROTEIN"/>
    <property type="match status" value="1"/>
</dbReference>
<evidence type="ECO:0000313" key="8">
    <source>
        <dbReference type="EMBL" id="MBN9412836.1"/>
    </source>
</evidence>
<keyword evidence="3 6" id="KW-0694">RNA-binding</keyword>
<dbReference type="SUPFAM" id="SSF48013">
    <property type="entry name" value="NusB-like"/>
    <property type="match status" value="1"/>
</dbReference>
<dbReference type="PANTHER" id="PTHR11078">
    <property type="entry name" value="N UTILIZATION SUBSTANCE PROTEIN B-RELATED"/>
    <property type="match status" value="1"/>
</dbReference>
<dbReference type="EMBL" id="JAFKGL010000013">
    <property type="protein sequence ID" value="MBN9412836.1"/>
    <property type="molecule type" value="Genomic_DNA"/>
</dbReference>
<dbReference type="AlphaFoldDB" id="A0A8J7TUJ7"/>
<dbReference type="InterPro" id="IPR011605">
    <property type="entry name" value="NusB_fam"/>
</dbReference>
<evidence type="ECO:0000256" key="6">
    <source>
        <dbReference type="HAMAP-Rule" id="MF_00073"/>
    </source>
</evidence>
<dbReference type="NCBIfam" id="TIGR01951">
    <property type="entry name" value="nusB"/>
    <property type="match status" value="1"/>
</dbReference>
<evidence type="ECO:0000256" key="3">
    <source>
        <dbReference type="ARBA" id="ARBA00022884"/>
    </source>
</evidence>
<keyword evidence="5 6" id="KW-0804">Transcription</keyword>
<dbReference type="Proteomes" id="UP000664414">
    <property type="component" value="Unassembled WGS sequence"/>
</dbReference>
<dbReference type="GO" id="GO:0031564">
    <property type="term" value="P:transcription antitermination"/>
    <property type="evidence" value="ECO:0007669"/>
    <property type="project" value="UniProtKB-KW"/>
</dbReference>
<dbReference type="Pfam" id="PF01029">
    <property type="entry name" value="NusB"/>
    <property type="match status" value="1"/>
</dbReference>
<evidence type="ECO:0000256" key="2">
    <source>
        <dbReference type="ARBA" id="ARBA00022814"/>
    </source>
</evidence>
<keyword evidence="4 6" id="KW-0805">Transcription regulation</keyword>
<comment type="caution">
    <text evidence="8">The sequence shown here is derived from an EMBL/GenBank/DDBJ whole genome shotgun (WGS) entry which is preliminary data.</text>
</comment>
<dbReference type="HAMAP" id="MF_00073">
    <property type="entry name" value="NusB"/>
    <property type="match status" value="1"/>
</dbReference>
<sequence length="157" mass="17897">MTQHHRNHFEKSRAARLAAVQALYQISETDQTGPAVIEEFIFHRFNSGDYPVSVDVSLFRKLITTSYERRQDIMDLILANLSQEWSLERLESILKAILQIATAEFLGRLTTVPAPVIISEYVDITHGFFEGKEPGFVNSYLDKVAKHLGYSLSKPKK</sequence>
<evidence type="ECO:0000256" key="4">
    <source>
        <dbReference type="ARBA" id="ARBA00023015"/>
    </source>
</evidence>
<dbReference type="Gene3D" id="1.10.940.10">
    <property type="entry name" value="NusB-like"/>
    <property type="match status" value="1"/>
</dbReference>
<proteinExistence type="inferred from homology"/>
<evidence type="ECO:0000256" key="5">
    <source>
        <dbReference type="ARBA" id="ARBA00023163"/>
    </source>
</evidence>
<reference evidence="8" key="1">
    <citation type="submission" date="2021-02" db="EMBL/GenBank/DDBJ databases">
        <title>Thiocyanate and organic carbon inputs drive convergent selection for specific autotrophic Afipia and Thiobacillus strains within complex microbiomes.</title>
        <authorList>
            <person name="Huddy R.J."/>
            <person name="Sachdeva R."/>
            <person name="Kadzinga F."/>
            <person name="Kantor R.S."/>
            <person name="Harrison S.T.L."/>
            <person name="Banfield J.F."/>
        </authorList>
    </citation>
    <scope>NUCLEOTIDE SEQUENCE</scope>
    <source>
        <strain evidence="8">SCN18_10_11_15_R4_P_38_20</strain>
    </source>
</reference>
<comment type="similarity">
    <text evidence="1 6">Belongs to the NusB family.</text>
</comment>
<comment type="function">
    <text evidence="6">Involved in transcription antitermination. Required for transcription of ribosomal RNA (rRNA) genes. Binds specifically to the boxA antiterminator sequence of the ribosomal RNA (rrn) operons.</text>
</comment>
<evidence type="ECO:0000313" key="9">
    <source>
        <dbReference type="Proteomes" id="UP000664414"/>
    </source>
</evidence>
<dbReference type="InterPro" id="IPR006027">
    <property type="entry name" value="NusB_RsmB_TIM44"/>
</dbReference>
<name>A0A8J7TUJ7_9PROT</name>
<gene>
    <name evidence="6 8" type="primary">nusB</name>
    <name evidence="8" type="ORF">J0H12_02770</name>
</gene>
<evidence type="ECO:0000259" key="7">
    <source>
        <dbReference type="Pfam" id="PF01029"/>
    </source>
</evidence>
<dbReference type="InterPro" id="IPR035926">
    <property type="entry name" value="NusB-like_sf"/>
</dbReference>
<dbReference type="GO" id="GO:0003723">
    <property type="term" value="F:RNA binding"/>
    <property type="evidence" value="ECO:0007669"/>
    <property type="project" value="UniProtKB-UniRule"/>
</dbReference>
<dbReference type="GO" id="GO:0006353">
    <property type="term" value="P:DNA-templated transcription termination"/>
    <property type="evidence" value="ECO:0007669"/>
    <property type="project" value="UniProtKB-UniRule"/>
</dbReference>